<organism evidence="2 3">
    <name type="scientific">Pantoea stewartii</name>
    <dbReference type="NCBI Taxonomy" id="66269"/>
    <lineage>
        <taxon>Bacteria</taxon>
        <taxon>Pseudomonadati</taxon>
        <taxon>Pseudomonadota</taxon>
        <taxon>Gammaproteobacteria</taxon>
        <taxon>Enterobacterales</taxon>
        <taxon>Erwiniaceae</taxon>
        <taxon>Pantoea</taxon>
    </lineage>
</organism>
<keyword evidence="1" id="KW-1133">Transmembrane helix</keyword>
<sequence length="240" mass="27742">MGNLCIKRDRGKPNVIDRHCGTGGKTMENFEKRFERLEQDSHQMKIDLALFSGRATAFATKTDLEILRSEQTLFHVEMLQRFTSLEENVEHVGSQFAGIENRQYRIDSKLFEINKVLGDVTNRLNSIDATFSVVIAKLDDTDSRFDGTDKRLDGLDCRFDGVDKRLDGIDYRLDGIDKRLDGMDRRFDKVDQRFDKVDERFDKLDARFESLNNRLIWTFMVPAILAVFAWFINTAVLNAA</sequence>
<evidence type="ECO:0008006" key="4">
    <source>
        <dbReference type="Google" id="ProtNLM"/>
    </source>
</evidence>
<evidence type="ECO:0000256" key="1">
    <source>
        <dbReference type="SAM" id="Phobius"/>
    </source>
</evidence>
<dbReference type="EMBL" id="LDSI01000020">
    <property type="protein sequence ID" value="KTS96012.1"/>
    <property type="molecule type" value="Genomic_DNA"/>
</dbReference>
<comment type="caution">
    <text evidence="2">The sequence shown here is derived from an EMBL/GenBank/DDBJ whole genome shotgun (WGS) entry which is preliminary data.</text>
</comment>
<feature type="transmembrane region" description="Helical" evidence="1">
    <location>
        <begin position="215"/>
        <end position="232"/>
    </location>
</feature>
<gene>
    <name evidence="2" type="ORF">RSA13_14240</name>
</gene>
<name>A0AB34VEM8_9GAMM</name>
<dbReference type="Gene3D" id="3.90.20.10">
    <property type="match status" value="1"/>
</dbReference>
<evidence type="ECO:0000313" key="2">
    <source>
        <dbReference type="EMBL" id="KTS96012.1"/>
    </source>
</evidence>
<accession>A0AB34VEM8</accession>
<protein>
    <recommendedName>
        <fullName evidence="4">t-SNARE coiled-coil homology domain-containing protein</fullName>
    </recommendedName>
</protein>
<reference evidence="2 3" key="1">
    <citation type="journal article" date="2016" name="Front. Microbiol.">
        <title>Genomic Resource of Rice Seed Associated Bacteria.</title>
        <authorList>
            <person name="Midha S."/>
            <person name="Bansal K."/>
            <person name="Sharma S."/>
            <person name="Kumar N."/>
            <person name="Patil P.P."/>
            <person name="Chaudhry V."/>
            <person name="Patil P.B."/>
        </authorList>
    </citation>
    <scope>NUCLEOTIDE SEQUENCE [LARGE SCALE GENOMIC DNA]</scope>
    <source>
        <strain evidence="2 3">RSA13</strain>
    </source>
</reference>
<dbReference type="Gene3D" id="6.10.250.2540">
    <property type="match status" value="1"/>
</dbReference>
<dbReference type="SUPFAM" id="SSF57997">
    <property type="entry name" value="Tropomyosin"/>
    <property type="match status" value="1"/>
</dbReference>
<evidence type="ECO:0000313" key="3">
    <source>
        <dbReference type="Proteomes" id="UP000072520"/>
    </source>
</evidence>
<keyword evidence="1" id="KW-0472">Membrane</keyword>
<dbReference type="Proteomes" id="UP000072520">
    <property type="component" value="Unassembled WGS sequence"/>
</dbReference>
<keyword evidence="1" id="KW-0812">Transmembrane</keyword>
<dbReference type="AlphaFoldDB" id="A0AB34VEM8"/>
<proteinExistence type="predicted"/>